<dbReference type="InterPro" id="IPR036412">
    <property type="entry name" value="HAD-like_sf"/>
</dbReference>
<dbReference type="GO" id="GO:0004805">
    <property type="term" value="F:trehalose-phosphatase activity"/>
    <property type="evidence" value="ECO:0007669"/>
    <property type="project" value="UniProtKB-EC"/>
</dbReference>
<evidence type="ECO:0000256" key="2">
    <source>
        <dbReference type="ARBA" id="ARBA00008770"/>
    </source>
</evidence>
<proteinExistence type="inferred from homology"/>
<accession>A0A381RGD8</accession>
<dbReference type="PANTHER" id="PTHR43768">
    <property type="entry name" value="TREHALOSE 6-PHOSPHATE PHOSPHATASE"/>
    <property type="match status" value="1"/>
</dbReference>
<dbReference type="AlphaFoldDB" id="A0A381RGD8"/>
<comment type="pathway">
    <text evidence="1">Glycan biosynthesis; trehalose biosynthesis.</text>
</comment>
<keyword evidence="4" id="KW-0378">Hydrolase</keyword>
<protein>
    <recommendedName>
        <fullName evidence="3">trehalose-phosphatase</fullName>
        <ecNumber evidence="3">3.1.3.12</ecNumber>
    </recommendedName>
</protein>
<dbReference type="Gene3D" id="3.40.50.1000">
    <property type="entry name" value="HAD superfamily/HAD-like"/>
    <property type="match status" value="1"/>
</dbReference>
<dbReference type="NCBIfam" id="TIGR00685">
    <property type="entry name" value="T6PP"/>
    <property type="match status" value="1"/>
</dbReference>
<dbReference type="EMBL" id="UINC01001900">
    <property type="protein sequence ID" value="SUZ90511.1"/>
    <property type="molecule type" value="Genomic_DNA"/>
</dbReference>
<evidence type="ECO:0000256" key="3">
    <source>
        <dbReference type="ARBA" id="ARBA00013086"/>
    </source>
</evidence>
<feature type="non-terminal residue" evidence="5">
    <location>
        <position position="1"/>
    </location>
</feature>
<dbReference type="GO" id="GO:0005992">
    <property type="term" value="P:trehalose biosynthetic process"/>
    <property type="evidence" value="ECO:0007669"/>
    <property type="project" value="UniProtKB-UniPathway"/>
</dbReference>
<dbReference type="InterPro" id="IPR006379">
    <property type="entry name" value="HAD-SF_hydro_IIB"/>
</dbReference>
<dbReference type="SUPFAM" id="SSF56784">
    <property type="entry name" value="HAD-like"/>
    <property type="match status" value="1"/>
</dbReference>
<evidence type="ECO:0000256" key="1">
    <source>
        <dbReference type="ARBA" id="ARBA00005199"/>
    </source>
</evidence>
<dbReference type="NCBIfam" id="TIGR01484">
    <property type="entry name" value="HAD-SF-IIB"/>
    <property type="match status" value="1"/>
</dbReference>
<dbReference type="UniPathway" id="UPA00299"/>
<dbReference type="Pfam" id="PF02358">
    <property type="entry name" value="Trehalose_PPase"/>
    <property type="match status" value="1"/>
</dbReference>
<dbReference type="InterPro" id="IPR023214">
    <property type="entry name" value="HAD_sf"/>
</dbReference>
<dbReference type="EC" id="3.1.3.12" evidence="3"/>
<reference evidence="5" key="1">
    <citation type="submission" date="2018-05" db="EMBL/GenBank/DDBJ databases">
        <authorList>
            <person name="Lanie J.A."/>
            <person name="Ng W.-L."/>
            <person name="Kazmierczak K.M."/>
            <person name="Andrzejewski T.M."/>
            <person name="Davidsen T.M."/>
            <person name="Wayne K.J."/>
            <person name="Tettelin H."/>
            <person name="Glass J.I."/>
            <person name="Rusch D."/>
            <person name="Podicherti R."/>
            <person name="Tsui H.-C.T."/>
            <person name="Winkler M.E."/>
        </authorList>
    </citation>
    <scope>NUCLEOTIDE SEQUENCE</scope>
</reference>
<dbReference type="PANTHER" id="PTHR43768:SF3">
    <property type="entry name" value="TREHALOSE 6-PHOSPHATE PHOSPHATASE"/>
    <property type="match status" value="1"/>
</dbReference>
<dbReference type="InterPro" id="IPR003337">
    <property type="entry name" value="Trehalose_PPase"/>
</dbReference>
<evidence type="ECO:0000256" key="4">
    <source>
        <dbReference type="ARBA" id="ARBA00022801"/>
    </source>
</evidence>
<gene>
    <name evidence="5" type="ORF">METZ01_LOCUS43365</name>
</gene>
<dbReference type="Gene3D" id="3.30.70.1020">
    <property type="entry name" value="Trehalose-6-phosphate phosphatase related protein, domain 2"/>
    <property type="match status" value="1"/>
</dbReference>
<comment type="similarity">
    <text evidence="2">Belongs to the trehalose phosphatase family.</text>
</comment>
<name>A0A381RGD8_9ZZZZ</name>
<sequence>VTASTFSSVEQIVAAITAVREHPVLLLTDFDGTLCEFKDAPDAVILSPPRRLALSALAARPTWSVGIVSGRRAADVRQRAGLRGSAYYAGLHGMEIDGPDKQFQVPDLGALHDEIQRLGNALADATASFPGALLENKDLSVALHVRAASPRDRQHAERSFWTLARPMIEAGTLRLQRGECVFELLPNIAWDKGDAVRWIEADTRHRHGAAAFPIYLGDDRTDEHAFDAVGDRGLTVVVGSRPSRAQYRLPDPAAIERLLTRLATPHAPH</sequence>
<organism evidence="5">
    <name type="scientific">marine metagenome</name>
    <dbReference type="NCBI Taxonomy" id="408172"/>
    <lineage>
        <taxon>unclassified sequences</taxon>
        <taxon>metagenomes</taxon>
        <taxon>ecological metagenomes</taxon>
    </lineage>
</organism>
<evidence type="ECO:0000313" key="5">
    <source>
        <dbReference type="EMBL" id="SUZ90511.1"/>
    </source>
</evidence>
<dbReference type="InterPro" id="IPR044651">
    <property type="entry name" value="OTSB-like"/>
</dbReference>